<feature type="compositionally biased region" description="Basic and acidic residues" evidence="1">
    <location>
        <begin position="74"/>
        <end position="92"/>
    </location>
</feature>
<gene>
    <name evidence="2" type="ORF">E2C01_090736</name>
</gene>
<evidence type="ECO:0000256" key="1">
    <source>
        <dbReference type="SAM" id="MobiDB-lite"/>
    </source>
</evidence>
<accession>A0A5B7JFJ0</accession>
<evidence type="ECO:0000313" key="3">
    <source>
        <dbReference type="Proteomes" id="UP000324222"/>
    </source>
</evidence>
<comment type="caution">
    <text evidence="2">The sequence shown here is derived from an EMBL/GenBank/DDBJ whole genome shotgun (WGS) entry which is preliminary data.</text>
</comment>
<feature type="region of interest" description="Disordered" evidence="1">
    <location>
        <begin position="68"/>
        <end position="92"/>
    </location>
</feature>
<evidence type="ECO:0000313" key="2">
    <source>
        <dbReference type="EMBL" id="MPC95520.1"/>
    </source>
</evidence>
<keyword evidence="3" id="KW-1185">Reference proteome</keyword>
<proteinExistence type="predicted"/>
<protein>
    <submittedName>
        <fullName evidence="2">Uncharacterized protein</fullName>
    </submittedName>
</protein>
<reference evidence="2 3" key="1">
    <citation type="submission" date="2019-05" db="EMBL/GenBank/DDBJ databases">
        <title>Another draft genome of Portunus trituberculatus and its Hox gene families provides insights of decapod evolution.</title>
        <authorList>
            <person name="Jeong J.-H."/>
            <person name="Song I."/>
            <person name="Kim S."/>
            <person name="Choi T."/>
            <person name="Kim D."/>
            <person name="Ryu S."/>
            <person name="Kim W."/>
        </authorList>
    </citation>
    <scope>NUCLEOTIDE SEQUENCE [LARGE SCALE GENOMIC DNA]</scope>
    <source>
        <tissue evidence="2">Muscle</tissue>
    </source>
</reference>
<dbReference type="EMBL" id="VSRR010102552">
    <property type="protein sequence ID" value="MPC95520.1"/>
    <property type="molecule type" value="Genomic_DNA"/>
</dbReference>
<dbReference type="Proteomes" id="UP000324222">
    <property type="component" value="Unassembled WGS sequence"/>
</dbReference>
<sequence length="92" mass="10236">MGGEEQRGGSKVRKEVCIGVIGTRGDWKGWIGRTGRVVVVVVVVKDARMWCGAVKEVSVGHDRDEALDGQVRSGRIDRQTDRQTRETKSIER</sequence>
<organism evidence="2 3">
    <name type="scientific">Portunus trituberculatus</name>
    <name type="common">Swimming crab</name>
    <name type="synonym">Neptunus trituberculatus</name>
    <dbReference type="NCBI Taxonomy" id="210409"/>
    <lineage>
        <taxon>Eukaryota</taxon>
        <taxon>Metazoa</taxon>
        <taxon>Ecdysozoa</taxon>
        <taxon>Arthropoda</taxon>
        <taxon>Crustacea</taxon>
        <taxon>Multicrustacea</taxon>
        <taxon>Malacostraca</taxon>
        <taxon>Eumalacostraca</taxon>
        <taxon>Eucarida</taxon>
        <taxon>Decapoda</taxon>
        <taxon>Pleocyemata</taxon>
        <taxon>Brachyura</taxon>
        <taxon>Eubrachyura</taxon>
        <taxon>Portunoidea</taxon>
        <taxon>Portunidae</taxon>
        <taxon>Portuninae</taxon>
        <taxon>Portunus</taxon>
    </lineage>
</organism>
<dbReference type="AlphaFoldDB" id="A0A5B7JFJ0"/>
<name>A0A5B7JFJ0_PORTR</name>